<name>A0A7M7LTL7_STRPU</name>
<dbReference type="InterPro" id="IPR002350">
    <property type="entry name" value="Kazal_dom"/>
</dbReference>
<dbReference type="Gene3D" id="3.90.290.10">
    <property type="entry name" value="TGF-beta binding (TB) domain"/>
    <property type="match status" value="1"/>
</dbReference>
<dbReference type="KEGG" id="spu:577735"/>
<protein>
    <recommendedName>
        <fullName evidence="7">Kazal-like domain-containing protein</fullName>
    </recommendedName>
</protein>
<dbReference type="RefSeq" id="XP_011677219.2">
    <property type="nucleotide sequence ID" value="XM_011678917.2"/>
</dbReference>
<keyword evidence="2" id="KW-0677">Repeat</keyword>
<dbReference type="InterPro" id="IPR036773">
    <property type="entry name" value="TB_dom_sf"/>
</dbReference>
<dbReference type="Pfam" id="PF21333">
    <property type="entry name" value="FST_N"/>
    <property type="match status" value="1"/>
</dbReference>
<feature type="compositionally biased region" description="Basic and acidic residues" evidence="5">
    <location>
        <begin position="397"/>
        <end position="419"/>
    </location>
</feature>
<proteinExistence type="predicted"/>
<dbReference type="Gene3D" id="3.30.60.30">
    <property type="match status" value="3"/>
</dbReference>
<dbReference type="PROSITE" id="PS51465">
    <property type="entry name" value="KAZAL_2"/>
    <property type="match status" value="3"/>
</dbReference>
<dbReference type="SUPFAM" id="SSF100895">
    <property type="entry name" value="Kazal-type serine protease inhibitors"/>
    <property type="match status" value="3"/>
</dbReference>
<feature type="domain" description="Kazal-like" evidence="7">
    <location>
        <begin position="180"/>
        <end position="238"/>
    </location>
</feature>
<evidence type="ECO:0000313" key="8">
    <source>
        <dbReference type="EnsemblMetazoa" id="XP_011677219"/>
    </source>
</evidence>
<evidence type="ECO:0000256" key="2">
    <source>
        <dbReference type="ARBA" id="ARBA00022737"/>
    </source>
</evidence>
<dbReference type="Proteomes" id="UP000007110">
    <property type="component" value="Unassembled WGS sequence"/>
</dbReference>
<dbReference type="PANTHER" id="PTHR13866">
    <property type="entry name" value="SPARC OSTEONECTIN"/>
    <property type="match status" value="1"/>
</dbReference>
<dbReference type="PANTHER" id="PTHR13866:SF29">
    <property type="entry name" value="FOLLISTATIN"/>
    <property type="match status" value="1"/>
</dbReference>
<feature type="domain" description="Kazal-like" evidence="7">
    <location>
        <begin position="114"/>
        <end position="163"/>
    </location>
</feature>
<dbReference type="AlphaFoldDB" id="A0A7M7LTL7"/>
<evidence type="ECO:0000256" key="5">
    <source>
        <dbReference type="SAM" id="MobiDB-lite"/>
    </source>
</evidence>
<feature type="chain" id="PRO_5029572214" description="Kazal-like domain-containing protein" evidence="6">
    <location>
        <begin position="26"/>
        <end position="419"/>
    </location>
</feature>
<evidence type="ECO:0000313" key="9">
    <source>
        <dbReference type="Proteomes" id="UP000007110"/>
    </source>
</evidence>
<dbReference type="CDD" id="cd00104">
    <property type="entry name" value="KAZAL_FS"/>
    <property type="match status" value="2"/>
</dbReference>
<reference evidence="9" key="1">
    <citation type="submission" date="2015-02" db="EMBL/GenBank/DDBJ databases">
        <title>Genome sequencing for Strongylocentrotus purpuratus.</title>
        <authorList>
            <person name="Murali S."/>
            <person name="Liu Y."/>
            <person name="Vee V."/>
            <person name="English A."/>
            <person name="Wang M."/>
            <person name="Skinner E."/>
            <person name="Han Y."/>
            <person name="Muzny D.M."/>
            <person name="Worley K.C."/>
            <person name="Gibbs R.A."/>
        </authorList>
    </citation>
    <scope>NUCLEOTIDE SEQUENCE</scope>
</reference>
<dbReference type="InterPro" id="IPR036058">
    <property type="entry name" value="Kazal_dom_sf"/>
</dbReference>
<dbReference type="EnsemblMetazoa" id="XM_011678917">
    <property type="protein sequence ID" value="XP_011677219"/>
    <property type="gene ID" value="LOC577735"/>
</dbReference>
<keyword evidence="1 6" id="KW-0732">Signal</keyword>
<organism evidence="8 9">
    <name type="scientific">Strongylocentrotus purpuratus</name>
    <name type="common">Purple sea urchin</name>
    <dbReference type="NCBI Taxonomy" id="7668"/>
    <lineage>
        <taxon>Eukaryota</taxon>
        <taxon>Metazoa</taxon>
        <taxon>Echinodermata</taxon>
        <taxon>Eleutherozoa</taxon>
        <taxon>Echinozoa</taxon>
        <taxon>Echinoidea</taxon>
        <taxon>Euechinoidea</taxon>
        <taxon>Echinacea</taxon>
        <taxon>Camarodonta</taxon>
        <taxon>Echinidea</taxon>
        <taxon>Strongylocentrotidae</taxon>
        <taxon>Strongylocentrotus</taxon>
    </lineage>
</organism>
<accession>A0A7M7LTL7</accession>
<keyword evidence="3" id="KW-1015">Disulfide bond</keyword>
<dbReference type="SMART" id="SM00280">
    <property type="entry name" value="KAZAL"/>
    <property type="match status" value="3"/>
</dbReference>
<keyword evidence="9" id="KW-1185">Reference proteome</keyword>
<evidence type="ECO:0000256" key="3">
    <source>
        <dbReference type="ARBA" id="ARBA00023157"/>
    </source>
</evidence>
<dbReference type="CTD" id="10468"/>
<evidence type="ECO:0000256" key="1">
    <source>
        <dbReference type="ARBA" id="ARBA00022729"/>
    </source>
</evidence>
<evidence type="ECO:0000256" key="6">
    <source>
        <dbReference type="SAM" id="SignalP"/>
    </source>
</evidence>
<feature type="domain" description="Kazal-like" evidence="7">
    <location>
        <begin position="265"/>
        <end position="315"/>
    </location>
</feature>
<dbReference type="Pfam" id="PF07648">
    <property type="entry name" value="Kazal_2"/>
    <property type="match status" value="3"/>
</dbReference>
<dbReference type="InterPro" id="IPR003645">
    <property type="entry name" value="Fol_N"/>
</dbReference>
<dbReference type="SMART" id="SM00274">
    <property type="entry name" value="FOLN"/>
    <property type="match status" value="3"/>
</dbReference>
<keyword evidence="4" id="KW-0325">Glycoprotein</keyword>
<reference evidence="8" key="2">
    <citation type="submission" date="2021-01" db="UniProtKB">
        <authorList>
            <consortium name="EnsemblMetazoa"/>
        </authorList>
    </citation>
    <scope>IDENTIFICATION</scope>
</reference>
<sequence>MKRYCQLVFIISSLWTFSGLQSADGGVCWSSPPNGNPCSQLIKLHLSKEECCHNQGPTISWSREDLDLGKLMRTLLTSRIALSECIPCRETCEEMQCRDDQKCIIDHNNRTRCVCQPHCENIEYEGAVCGTDNYEYGSVCELLTERCIQSSEVEVAYYGQCQDSCDGVTCPRGRRCVEDQAGRPHCVLCWAVCRYHFRDTQYVCGRDQITYESLCHLRLSSCLIGKAVGIAHEGRCENFTSCSALSCVRGNQCVMDPIEEEPRCVMCNITCPERWLSGPVCGSDGVTYPTQCHLHNHMCANDTYVEVDRRSPCNVETANSGEESGSIDHTTFLDIVEPIAVPLDQVNNTGRSLRQRSNPIEQVNNEVEDVTTEIYDIETTIVTEIEDVEDPQVSTDGDGRDGEGRSNKEEAVVERDGEA</sequence>
<dbReference type="GeneID" id="577735"/>
<feature type="region of interest" description="Disordered" evidence="5">
    <location>
        <begin position="384"/>
        <end position="419"/>
    </location>
</feature>
<evidence type="ECO:0000259" key="7">
    <source>
        <dbReference type="PROSITE" id="PS51465"/>
    </source>
</evidence>
<evidence type="ECO:0000256" key="4">
    <source>
        <dbReference type="ARBA" id="ARBA00023180"/>
    </source>
</evidence>
<feature type="signal peptide" evidence="6">
    <location>
        <begin position="1"/>
        <end position="25"/>
    </location>
</feature>